<gene>
    <name evidence="3" type="ORF">ACFQVC_15380</name>
</gene>
<keyword evidence="4" id="KW-1185">Reference proteome</keyword>
<evidence type="ECO:0008006" key="5">
    <source>
        <dbReference type="Google" id="ProtNLM"/>
    </source>
</evidence>
<feature type="chain" id="PRO_5045103498" description="ATP-binding protein" evidence="2">
    <location>
        <begin position="37"/>
        <end position="122"/>
    </location>
</feature>
<feature type="compositionally biased region" description="Low complexity" evidence="1">
    <location>
        <begin position="97"/>
        <end position="122"/>
    </location>
</feature>
<sequence length="122" mass="12006">MKDAASERDAEVKYTKAAAVVAGSMMALGAAAPAMADDVDNAPAGKDDSQFANLDTVNKSEVNNPLKDADINLEALVGKASDAIKAKQDSDLGTTVGAPGAKAAPAPMLGGLPATGALPIGG</sequence>
<dbReference type="EMBL" id="JBHTCF010000005">
    <property type="protein sequence ID" value="MFC7305599.1"/>
    <property type="molecule type" value="Genomic_DNA"/>
</dbReference>
<proteinExistence type="predicted"/>
<protein>
    <recommendedName>
        <fullName evidence="5">ATP-binding protein</fullName>
    </recommendedName>
</protein>
<feature type="region of interest" description="Disordered" evidence="1">
    <location>
        <begin position="87"/>
        <end position="122"/>
    </location>
</feature>
<evidence type="ECO:0000313" key="4">
    <source>
        <dbReference type="Proteomes" id="UP001596523"/>
    </source>
</evidence>
<evidence type="ECO:0000313" key="3">
    <source>
        <dbReference type="EMBL" id="MFC7305599.1"/>
    </source>
</evidence>
<feature type="signal peptide" evidence="2">
    <location>
        <begin position="1"/>
        <end position="36"/>
    </location>
</feature>
<dbReference type="RefSeq" id="WP_381830942.1">
    <property type="nucleotide sequence ID" value="NZ_JBHTCF010000005.1"/>
</dbReference>
<comment type="caution">
    <text evidence="3">The sequence shown here is derived from an EMBL/GenBank/DDBJ whole genome shotgun (WGS) entry which is preliminary data.</text>
</comment>
<name>A0ABW2JHP4_9ACTN</name>
<reference evidence="4" key="1">
    <citation type="journal article" date="2019" name="Int. J. Syst. Evol. Microbiol.">
        <title>The Global Catalogue of Microorganisms (GCM) 10K type strain sequencing project: providing services to taxonomists for standard genome sequencing and annotation.</title>
        <authorList>
            <consortium name="The Broad Institute Genomics Platform"/>
            <consortium name="The Broad Institute Genome Sequencing Center for Infectious Disease"/>
            <person name="Wu L."/>
            <person name="Ma J."/>
        </authorList>
    </citation>
    <scope>NUCLEOTIDE SEQUENCE [LARGE SCALE GENOMIC DNA]</scope>
    <source>
        <strain evidence="4">SYNS20</strain>
    </source>
</reference>
<keyword evidence="2" id="KW-0732">Signal</keyword>
<evidence type="ECO:0000256" key="2">
    <source>
        <dbReference type="SAM" id="SignalP"/>
    </source>
</evidence>
<accession>A0ABW2JHP4</accession>
<dbReference type="Proteomes" id="UP001596523">
    <property type="component" value="Unassembled WGS sequence"/>
</dbReference>
<evidence type="ECO:0000256" key="1">
    <source>
        <dbReference type="SAM" id="MobiDB-lite"/>
    </source>
</evidence>
<organism evidence="3 4">
    <name type="scientific">Streptomyces monticola</name>
    <dbReference type="NCBI Taxonomy" id="2666263"/>
    <lineage>
        <taxon>Bacteria</taxon>
        <taxon>Bacillati</taxon>
        <taxon>Actinomycetota</taxon>
        <taxon>Actinomycetes</taxon>
        <taxon>Kitasatosporales</taxon>
        <taxon>Streptomycetaceae</taxon>
        <taxon>Streptomyces</taxon>
    </lineage>
</organism>